<comment type="caution">
    <text evidence="1">The sequence shown here is derived from an EMBL/GenBank/DDBJ whole genome shotgun (WGS) entry which is preliminary data.</text>
</comment>
<evidence type="ECO:0000313" key="1">
    <source>
        <dbReference type="EMBL" id="KUG03001.1"/>
    </source>
</evidence>
<organism evidence="1">
    <name type="scientific">hydrocarbon metagenome</name>
    <dbReference type="NCBI Taxonomy" id="938273"/>
    <lineage>
        <taxon>unclassified sequences</taxon>
        <taxon>metagenomes</taxon>
        <taxon>ecological metagenomes</taxon>
    </lineage>
</organism>
<accession>A0A0W8E3F2</accession>
<proteinExistence type="predicted"/>
<name>A0A0W8E3F2_9ZZZZ</name>
<dbReference type="GO" id="GO:0016740">
    <property type="term" value="F:transferase activity"/>
    <property type="evidence" value="ECO:0007669"/>
    <property type="project" value="UniProtKB-KW"/>
</dbReference>
<dbReference type="Gene3D" id="1.50.10.20">
    <property type="match status" value="1"/>
</dbReference>
<dbReference type="EMBL" id="LNQE01001897">
    <property type="protein sequence ID" value="KUG03001.1"/>
    <property type="molecule type" value="Genomic_DNA"/>
</dbReference>
<reference evidence="1" key="1">
    <citation type="journal article" date="2015" name="Proc. Natl. Acad. Sci. U.S.A.">
        <title>Networks of energetic and metabolic interactions define dynamics in microbial communities.</title>
        <authorList>
            <person name="Embree M."/>
            <person name="Liu J.K."/>
            <person name="Al-Bassam M.M."/>
            <person name="Zengler K."/>
        </authorList>
    </citation>
    <scope>NUCLEOTIDE SEQUENCE</scope>
</reference>
<dbReference type="AlphaFoldDB" id="A0A0W8E3F2"/>
<keyword evidence="1" id="KW-0808">Transferase</keyword>
<dbReference type="SUPFAM" id="SSF48208">
    <property type="entry name" value="Six-hairpin glycosidases"/>
    <property type="match status" value="1"/>
</dbReference>
<gene>
    <name evidence="1" type="ORF">ASZ90_019613</name>
</gene>
<protein>
    <submittedName>
        <fullName evidence="1">Glycosyltransferase</fullName>
    </submittedName>
</protein>
<dbReference type="InterPro" id="IPR008928">
    <property type="entry name" value="6-hairpin_glycosidase_sf"/>
</dbReference>
<sequence length="336" mass="37626">MLTYQHFLNLTDETGMLQFSRLNKPDPDSGHTLDDNARALMLAISMDDGHDLAMKYVSFMDSCQQKDGSWSNLLLQGRFTSLINSEDSIGRALLACSLGSMCQWEDISTRCREIFQTHLPRVVNFSSPRAIAYTLVALAKGDAIKKVYTMSTMAEYLLNLYQTKKSVNWYWFEDYMTYCNGILPQAMISVYEITGDKRYLKVGLETLNFLNDILFRDGYLNIVGNQGWYQRGQAVPLFDQQPVDAASIAFACHEAYTITAKSEYLDLAQKAHAWYFGDNIKQVSLYDERSGGCYDALTQTGVNLNQGAEAVLSLLMTDKLISSSAASSETVAGKTS</sequence>
<dbReference type="GO" id="GO:0005975">
    <property type="term" value="P:carbohydrate metabolic process"/>
    <property type="evidence" value="ECO:0007669"/>
    <property type="project" value="InterPro"/>
</dbReference>